<dbReference type="Pfam" id="PF01739">
    <property type="entry name" value="CheR"/>
    <property type="match status" value="1"/>
</dbReference>
<dbReference type="InterPro" id="IPR022642">
    <property type="entry name" value="CheR_C"/>
</dbReference>
<accession>A0A3D4V5C3</accession>
<gene>
    <name evidence="5" type="ORF">DGD08_03665</name>
</gene>
<dbReference type="InterPro" id="IPR011990">
    <property type="entry name" value="TPR-like_helical_dom_sf"/>
</dbReference>
<dbReference type="SUPFAM" id="SSF47757">
    <property type="entry name" value="Chemotaxis receptor methyltransferase CheR, N-terminal domain"/>
    <property type="match status" value="1"/>
</dbReference>
<dbReference type="GO" id="GO:0032259">
    <property type="term" value="P:methylation"/>
    <property type="evidence" value="ECO:0007669"/>
    <property type="project" value="UniProtKB-KW"/>
</dbReference>
<keyword evidence="3" id="KW-0949">S-adenosyl-L-methionine</keyword>
<dbReference type="SUPFAM" id="SSF48452">
    <property type="entry name" value="TPR-like"/>
    <property type="match status" value="1"/>
</dbReference>
<dbReference type="Gene3D" id="3.40.50.150">
    <property type="entry name" value="Vaccinia Virus protein VP39"/>
    <property type="match status" value="1"/>
</dbReference>
<evidence type="ECO:0000259" key="4">
    <source>
        <dbReference type="PROSITE" id="PS50123"/>
    </source>
</evidence>
<comment type="caution">
    <text evidence="5">The sequence shown here is derived from an EMBL/GenBank/DDBJ whole genome shotgun (WGS) entry which is preliminary data.</text>
</comment>
<evidence type="ECO:0000256" key="3">
    <source>
        <dbReference type="ARBA" id="ARBA00022691"/>
    </source>
</evidence>
<dbReference type="OMA" id="WFFRYPE"/>
<dbReference type="InterPro" id="IPR050903">
    <property type="entry name" value="Bact_Chemotaxis_MeTrfase"/>
</dbReference>
<protein>
    <submittedName>
        <fullName evidence="5">Protein-glutamate O-methyltransferase CheR</fullName>
    </submittedName>
</protein>
<dbReference type="InterPro" id="IPR029063">
    <property type="entry name" value="SAM-dependent_MTases_sf"/>
</dbReference>
<dbReference type="AlphaFoldDB" id="A0A3D4V5C3"/>
<sequence length="506" mass="55287">MKTADVRSNVVAMEAIARLLRERTGLTFSDARWSLLEQGVLHVMTTIREANVERLLERLPSDSALLDALVARITIGETYFARDAGQLDVIRTELLPRLRALRPPGHRLRLWSAGCATGEEAFTLAMMTSEMGIIPSPYLLGTDISRPALDRAMKARFSEWALRALSPEQIARHFRKVGADWVLAPAIAGAVTFAALNLAADDYPSMAGNAWGMDVILCRNVLIYFDQEQAQRAIARLLDALADDGYLVLGVADPLPSPSLPCEPEITPAGVVLRRIARGTVWSTSRLASAQTPVSHSTLNVTEAPRIATRSASTSSDTARHALPSAISALPPTRDHVDTEAERVAQLEVMYDTADYVNAGHRARQLLQQGPHERAAVLLVRSLANQGRLDDAARSCDAELVRHPACAELYVLQAMLRLEARHPQDAVRAARAALYLDRTLIVAHLLLGRALLGLRESERARHAFRHAGRLLASHPTDTPVAAADGEPVETLMRVVREHLSLLNEAA</sequence>
<proteinExistence type="predicted"/>
<name>A0A3D4V5C3_9BACT</name>
<reference evidence="5 6" key="1">
    <citation type="journal article" date="2018" name="Nat. Biotechnol.">
        <title>A standardized bacterial taxonomy based on genome phylogeny substantially revises the tree of life.</title>
        <authorList>
            <person name="Parks D.H."/>
            <person name="Chuvochina M."/>
            <person name="Waite D.W."/>
            <person name="Rinke C."/>
            <person name="Skarshewski A."/>
            <person name="Chaumeil P.A."/>
            <person name="Hugenholtz P."/>
        </authorList>
    </citation>
    <scope>NUCLEOTIDE SEQUENCE [LARGE SCALE GENOMIC DNA]</scope>
    <source>
        <strain evidence="5">UBA8844</strain>
    </source>
</reference>
<keyword evidence="2 5" id="KW-0808">Transferase</keyword>
<dbReference type="InterPro" id="IPR000780">
    <property type="entry name" value="CheR_MeTrfase"/>
</dbReference>
<evidence type="ECO:0000256" key="2">
    <source>
        <dbReference type="ARBA" id="ARBA00022679"/>
    </source>
</evidence>
<dbReference type="Proteomes" id="UP000264071">
    <property type="component" value="Unassembled WGS sequence"/>
</dbReference>
<dbReference type="GO" id="GO:0008757">
    <property type="term" value="F:S-adenosylmethionine-dependent methyltransferase activity"/>
    <property type="evidence" value="ECO:0007669"/>
    <property type="project" value="InterPro"/>
</dbReference>
<organism evidence="5 6">
    <name type="scientific">Gemmatimonas aurantiaca</name>
    <dbReference type="NCBI Taxonomy" id="173480"/>
    <lineage>
        <taxon>Bacteria</taxon>
        <taxon>Pseudomonadati</taxon>
        <taxon>Gemmatimonadota</taxon>
        <taxon>Gemmatimonadia</taxon>
        <taxon>Gemmatimonadales</taxon>
        <taxon>Gemmatimonadaceae</taxon>
        <taxon>Gemmatimonas</taxon>
    </lineage>
</organism>
<evidence type="ECO:0000313" key="6">
    <source>
        <dbReference type="Proteomes" id="UP000264071"/>
    </source>
</evidence>
<evidence type="ECO:0000256" key="1">
    <source>
        <dbReference type="ARBA" id="ARBA00022603"/>
    </source>
</evidence>
<dbReference type="Gene3D" id="1.25.40.10">
    <property type="entry name" value="Tetratricopeptide repeat domain"/>
    <property type="match status" value="1"/>
</dbReference>
<evidence type="ECO:0000313" key="5">
    <source>
        <dbReference type="EMBL" id="HCT56291.1"/>
    </source>
</evidence>
<dbReference type="EMBL" id="DPIY01000004">
    <property type="protein sequence ID" value="HCT56291.1"/>
    <property type="molecule type" value="Genomic_DNA"/>
</dbReference>
<keyword evidence="1 5" id="KW-0489">Methyltransferase</keyword>
<dbReference type="SUPFAM" id="SSF53335">
    <property type="entry name" value="S-adenosyl-L-methionine-dependent methyltransferases"/>
    <property type="match status" value="1"/>
</dbReference>
<dbReference type="SMART" id="SM00138">
    <property type="entry name" value="MeTrc"/>
    <property type="match status" value="1"/>
</dbReference>
<dbReference type="PRINTS" id="PR00996">
    <property type="entry name" value="CHERMTFRASE"/>
</dbReference>
<dbReference type="PANTHER" id="PTHR24422">
    <property type="entry name" value="CHEMOTAXIS PROTEIN METHYLTRANSFERASE"/>
    <property type="match status" value="1"/>
</dbReference>
<feature type="domain" description="CheR-type methyltransferase" evidence="4">
    <location>
        <begin position="16"/>
        <end position="279"/>
    </location>
</feature>
<dbReference type="PANTHER" id="PTHR24422:SF19">
    <property type="entry name" value="CHEMOTAXIS PROTEIN METHYLTRANSFERASE"/>
    <property type="match status" value="1"/>
</dbReference>
<dbReference type="CDD" id="cd02440">
    <property type="entry name" value="AdoMet_MTases"/>
    <property type="match status" value="1"/>
</dbReference>
<dbReference type="PROSITE" id="PS50123">
    <property type="entry name" value="CHER"/>
    <property type="match status" value="1"/>
</dbReference>